<gene>
    <name evidence="1" type="ORF">VVAX_04707</name>
</gene>
<protein>
    <submittedName>
        <fullName evidence="1">Uncharacterized protein</fullName>
    </submittedName>
</protein>
<name>A0A679JBV1_VARPD</name>
<sequence length="111" mass="12574">MFDAYERLLGFVASEIKKDNAEAKVFSTNRLVQAAGAVSPATLAYVLSKLVQEGWLEQFLRVETLSGRGIEDFSSLADVPEEVYDWPETHENIRVTPNNLRVYYKLQNPAH</sequence>
<proteinExistence type="predicted"/>
<organism evidence="1">
    <name type="scientific">Variovorax paradoxus</name>
    <dbReference type="NCBI Taxonomy" id="34073"/>
    <lineage>
        <taxon>Bacteria</taxon>
        <taxon>Pseudomonadati</taxon>
        <taxon>Pseudomonadota</taxon>
        <taxon>Betaproteobacteria</taxon>
        <taxon>Burkholderiales</taxon>
        <taxon>Comamonadaceae</taxon>
        <taxon>Variovorax</taxon>
    </lineage>
</organism>
<reference evidence="1" key="1">
    <citation type="submission" date="2019-12" db="EMBL/GenBank/DDBJ databases">
        <authorList>
            <person name="Cremers G."/>
        </authorList>
    </citation>
    <scope>NUCLEOTIDE SEQUENCE</scope>
    <source>
        <strain evidence="1">Vvax</strain>
    </source>
</reference>
<evidence type="ECO:0000313" key="1">
    <source>
        <dbReference type="EMBL" id="CAA2108195.1"/>
    </source>
</evidence>
<accession>A0A679JBV1</accession>
<dbReference type="EMBL" id="LR743507">
    <property type="protein sequence ID" value="CAA2108195.1"/>
    <property type="molecule type" value="Genomic_DNA"/>
</dbReference>
<dbReference type="RefSeq" id="WP_339092219.1">
    <property type="nucleotide sequence ID" value="NZ_LR743507.1"/>
</dbReference>
<dbReference type="AlphaFoldDB" id="A0A679JBV1"/>